<dbReference type="PATRIC" id="fig|1200352.3.peg.2009"/>
<reference evidence="2 3" key="1">
    <citation type="submission" date="2012-06" db="EMBL/GenBank/DDBJ databases">
        <title>Complete genome sequence of Corynebacterium terpenotabidum Y-11 (=DSM 44721).</title>
        <authorList>
            <person name="Ruckert C."/>
            <person name="Albersmeier A."/>
            <person name="Al-Dilaimi A."/>
            <person name="Szczepanowski R."/>
            <person name="Kalinowski J."/>
        </authorList>
    </citation>
    <scope>NUCLEOTIDE SEQUENCE [LARGE SCALE GENOMIC DNA]</scope>
    <source>
        <strain evidence="2 3">Y-11</strain>
    </source>
</reference>
<dbReference type="RefSeq" id="WP_020441965.1">
    <property type="nucleotide sequence ID" value="NC_021663.1"/>
</dbReference>
<dbReference type="STRING" id="1200352.A606_09870"/>
<proteinExistence type="predicted"/>
<name>S4XLX1_9CORY</name>
<keyword evidence="3" id="KW-1185">Reference proteome</keyword>
<dbReference type="eggNOG" id="ENOG5031JQN">
    <property type="taxonomic scope" value="Bacteria"/>
</dbReference>
<dbReference type="EMBL" id="CP003696">
    <property type="protein sequence ID" value="AGP31613.1"/>
    <property type="molecule type" value="Genomic_DNA"/>
</dbReference>
<feature type="compositionally biased region" description="Polar residues" evidence="1">
    <location>
        <begin position="132"/>
        <end position="141"/>
    </location>
</feature>
<dbReference type="AlphaFoldDB" id="S4XLX1"/>
<dbReference type="OrthoDB" id="4419307at2"/>
<dbReference type="Proteomes" id="UP000014809">
    <property type="component" value="Chromosome"/>
</dbReference>
<organism evidence="2 3">
    <name type="scientific">Corynebacterium terpenotabidum Y-11</name>
    <dbReference type="NCBI Taxonomy" id="1200352"/>
    <lineage>
        <taxon>Bacteria</taxon>
        <taxon>Bacillati</taxon>
        <taxon>Actinomycetota</taxon>
        <taxon>Actinomycetes</taxon>
        <taxon>Mycobacteriales</taxon>
        <taxon>Corynebacteriaceae</taxon>
        <taxon>Corynebacterium</taxon>
    </lineage>
</organism>
<evidence type="ECO:0000313" key="3">
    <source>
        <dbReference type="Proteomes" id="UP000014809"/>
    </source>
</evidence>
<protein>
    <submittedName>
        <fullName evidence="2">Uncharacterized protein</fullName>
    </submittedName>
</protein>
<evidence type="ECO:0000313" key="2">
    <source>
        <dbReference type="EMBL" id="AGP31613.1"/>
    </source>
</evidence>
<evidence type="ECO:0000256" key="1">
    <source>
        <dbReference type="SAM" id="MobiDB-lite"/>
    </source>
</evidence>
<dbReference type="HOGENOM" id="CLU_1822150_0_0_11"/>
<gene>
    <name evidence="2" type="ORF">A606_09870</name>
</gene>
<accession>S4XLX1</accession>
<dbReference type="KEGG" id="cter:A606_09870"/>
<sequence length="141" mass="16367">MADNSYRDDPEYLRRRRQIIRENHPDHGGSDDALIAALADLDAEWDRRSRPGLRAADIPLPGFIPEDVARQAADMADQYTDEVMRRARRVVETQTPRLRRIRTTAERRASSVVRSVQEHLPRNFPGARRYTDTQTSRTEKQ</sequence>
<feature type="region of interest" description="Disordered" evidence="1">
    <location>
        <begin position="104"/>
        <end position="141"/>
    </location>
</feature>